<dbReference type="RefSeq" id="WP_203827577.1">
    <property type="nucleotide sequence ID" value="NZ_BAAATY010000019.1"/>
</dbReference>
<dbReference type="EMBL" id="BOMS01000088">
    <property type="protein sequence ID" value="GIE69425.1"/>
    <property type="molecule type" value="Genomic_DNA"/>
</dbReference>
<feature type="transmembrane region" description="Helical" evidence="1">
    <location>
        <begin position="12"/>
        <end position="35"/>
    </location>
</feature>
<organism evidence="2 3">
    <name type="scientific">Actinoplanes palleronii</name>
    <dbReference type="NCBI Taxonomy" id="113570"/>
    <lineage>
        <taxon>Bacteria</taxon>
        <taxon>Bacillati</taxon>
        <taxon>Actinomycetota</taxon>
        <taxon>Actinomycetes</taxon>
        <taxon>Micromonosporales</taxon>
        <taxon>Micromonosporaceae</taxon>
        <taxon>Actinoplanes</taxon>
    </lineage>
</organism>
<keyword evidence="3" id="KW-1185">Reference proteome</keyword>
<accession>A0ABQ4BFG7</accession>
<name>A0ABQ4BFG7_9ACTN</name>
<protein>
    <submittedName>
        <fullName evidence="2">Uncharacterized protein</fullName>
    </submittedName>
</protein>
<comment type="caution">
    <text evidence="2">The sequence shown here is derived from an EMBL/GenBank/DDBJ whole genome shotgun (WGS) entry which is preliminary data.</text>
</comment>
<evidence type="ECO:0000313" key="3">
    <source>
        <dbReference type="Proteomes" id="UP000624709"/>
    </source>
</evidence>
<feature type="transmembrane region" description="Helical" evidence="1">
    <location>
        <begin position="41"/>
        <end position="60"/>
    </location>
</feature>
<reference evidence="2 3" key="1">
    <citation type="submission" date="2021-01" db="EMBL/GenBank/DDBJ databases">
        <title>Whole genome shotgun sequence of Actinoplanes palleronii NBRC 14916.</title>
        <authorList>
            <person name="Komaki H."/>
            <person name="Tamura T."/>
        </authorList>
    </citation>
    <scope>NUCLEOTIDE SEQUENCE [LARGE SCALE GENOMIC DNA]</scope>
    <source>
        <strain evidence="2 3">NBRC 14916</strain>
    </source>
</reference>
<keyword evidence="1" id="KW-0812">Transmembrane</keyword>
<keyword evidence="1" id="KW-1133">Transmembrane helix</keyword>
<keyword evidence="1" id="KW-0472">Membrane</keyword>
<evidence type="ECO:0000256" key="1">
    <source>
        <dbReference type="SAM" id="Phobius"/>
    </source>
</evidence>
<sequence>MSTPAGCSLLRAAFFALGAIALGALAATGVGVVIAGTLITASQLGALAALSGSFAAYYAWADSKLC</sequence>
<dbReference type="Proteomes" id="UP000624709">
    <property type="component" value="Unassembled WGS sequence"/>
</dbReference>
<gene>
    <name evidence="2" type="ORF">Apa02nite_055330</name>
</gene>
<evidence type="ECO:0000313" key="2">
    <source>
        <dbReference type="EMBL" id="GIE69425.1"/>
    </source>
</evidence>
<proteinExistence type="predicted"/>